<name>A0A2T0KC55_9ACTN</name>
<dbReference type="PANTHER" id="PTHR18964:SF173">
    <property type="entry name" value="GLUCOKINASE"/>
    <property type="match status" value="1"/>
</dbReference>
<dbReference type="AlphaFoldDB" id="A0A2T0KC55"/>
<keyword evidence="4" id="KW-0808">Transferase</keyword>
<dbReference type="OrthoDB" id="3534172at2"/>
<dbReference type="Proteomes" id="UP000239415">
    <property type="component" value="Unassembled WGS sequence"/>
</dbReference>
<feature type="domain" description="HTH marR-type" evidence="3">
    <location>
        <begin position="4"/>
        <end position="54"/>
    </location>
</feature>
<keyword evidence="2" id="KW-1133">Transmembrane helix</keyword>
<dbReference type="PANTHER" id="PTHR18964">
    <property type="entry name" value="ROK (REPRESSOR, ORF, KINASE) FAMILY"/>
    <property type="match status" value="1"/>
</dbReference>
<dbReference type="SUPFAM" id="SSF46785">
    <property type="entry name" value="Winged helix' DNA-binding domain"/>
    <property type="match status" value="1"/>
</dbReference>
<evidence type="ECO:0000256" key="1">
    <source>
        <dbReference type="ARBA" id="ARBA00006479"/>
    </source>
</evidence>
<dbReference type="RefSeq" id="WP_106320047.1">
    <property type="nucleotide sequence ID" value="NZ_BOMO01000070.1"/>
</dbReference>
<dbReference type="InterPro" id="IPR011991">
    <property type="entry name" value="ArsR-like_HTH"/>
</dbReference>
<dbReference type="Pfam" id="PF12802">
    <property type="entry name" value="MarR_2"/>
    <property type="match status" value="1"/>
</dbReference>
<dbReference type="EMBL" id="PVMZ01000007">
    <property type="protein sequence ID" value="PRX20824.1"/>
    <property type="molecule type" value="Genomic_DNA"/>
</dbReference>
<dbReference type="Gene3D" id="3.30.420.40">
    <property type="match status" value="3"/>
</dbReference>
<dbReference type="Pfam" id="PF00480">
    <property type="entry name" value="ROK"/>
    <property type="match status" value="1"/>
</dbReference>
<keyword evidence="2" id="KW-0472">Membrane</keyword>
<dbReference type="CDD" id="cd00090">
    <property type="entry name" value="HTH_ARSR"/>
    <property type="match status" value="1"/>
</dbReference>
<comment type="similarity">
    <text evidence="1">Belongs to the ROK (NagC/XylR) family.</text>
</comment>
<comment type="caution">
    <text evidence="4">The sequence shown here is derived from an EMBL/GenBank/DDBJ whole genome shotgun (WGS) entry which is preliminary data.</text>
</comment>
<protein>
    <submittedName>
        <fullName evidence="4">Putative NBD/HSP70 family sugar kinase</fullName>
    </submittedName>
</protein>
<accession>A0A2T0KC55</accession>
<organism evidence="4 5">
    <name type="scientific">Actinoplanes italicus</name>
    <dbReference type="NCBI Taxonomy" id="113567"/>
    <lineage>
        <taxon>Bacteria</taxon>
        <taxon>Bacillati</taxon>
        <taxon>Actinomycetota</taxon>
        <taxon>Actinomycetes</taxon>
        <taxon>Micromonosporales</taxon>
        <taxon>Micromonosporaceae</taxon>
        <taxon>Actinoplanes</taxon>
    </lineage>
</organism>
<reference evidence="4 5" key="1">
    <citation type="submission" date="2018-03" db="EMBL/GenBank/DDBJ databases">
        <title>Genomic Encyclopedia of Archaeal and Bacterial Type Strains, Phase II (KMG-II): from individual species to whole genera.</title>
        <authorList>
            <person name="Goeker M."/>
        </authorList>
    </citation>
    <scope>NUCLEOTIDE SEQUENCE [LARGE SCALE GENOMIC DNA]</scope>
    <source>
        <strain evidence="4 5">DSM 43146</strain>
    </source>
</reference>
<keyword evidence="4" id="KW-0418">Kinase</keyword>
<feature type="transmembrane region" description="Helical" evidence="2">
    <location>
        <begin position="271"/>
        <end position="291"/>
    </location>
</feature>
<gene>
    <name evidence="4" type="ORF">CLV67_107101</name>
</gene>
<sequence length="338" mass="34483">MSARARILDAIRAGEPVSRVELARRTGLTEAAVSTTVRKLLDEGLVLETGRSPSGGKPRTLLRLDPAARVAVGIHHDGDRIIYVLTGQTGGVLARLATPAVSPSYAAGPLADGVERLLSVAGVDRDRCLGVGVATADGPPPDEIAGFPVLSQDQATAAAVGAYWVERVEPERPFAALYLGTAFGAGVVLDGRARPAGFGHVCVLVDGPECWCGGRGCLEAVAGPRTVITSGGPAGFDAVARQARSAPGPCREALEASAGYVAAAAETVVNLFGVNLLVLTGPGFAAASFVYGPAIARRIRAADARTWKRSVTVTVSPAATIAAATGAAALILQSHLTR</sequence>
<dbReference type="InterPro" id="IPR000600">
    <property type="entry name" value="ROK"/>
</dbReference>
<keyword evidence="2" id="KW-0812">Transmembrane</keyword>
<feature type="transmembrane region" description="Helical" evidence="2">
    <location>
        <begin position="311"/>
        <end position="332"/>
    </location>
</feature>
<dbReference type="InterPro" id="IPR036390">
    <property type="entry name" value="WH_DNA-bd_sf"/>
</dbReference>
<evidence type="ECO:0000313" key="4">
    <source>
        <dbReference type="EMBL" id="PRX20824.1"/>
    </source>
</evidence>
<proteinExistence type="inferred from homology"/>
<evidence type="ECO:0000313" key="5">
    <source>
        <dbReference type="Proteomes" id="UP000239415"/>
    </source>
</evidence>
<dbReference type="SUPFAM" id="SSF53067">
    <property type="entry name" value="Actin-like ATPase domain"/>
    <property type="match status" value="1"/>
</dbReference>
<dbReference type="GO" id="GO:0016301">
    <property type="term" value="F:kinase activity"/>
    <property type="evidence" value="ECO:0007669"/>
    <property type="project" value="UniProtKB-KW"/>
</dbReference>
<dbReference type="InterPro" id="IPR000835">
    <property type="entry name" value="HTH_MarR-typ"/>
</dbReference>
<dbReference type="InterPro" id="IPR043129">
    <property type="entry name" value="ATPase_NBD"/>
</dbReference>
<dbReference type="GO" id="GO:0003700">
    <property type="term" value="F:DNA-binding transcription factor activity"/>
    <property type="evidence" value="ECO:0007669"/>
    <property type="project" value="InterPro"/>
</dbReference>
<dbReference type="InterPro" id="IPR036388">
    <property type="entry name" value="WH-like_DNA-bd_sf"/>
</dbReference>
<keyword evidence="5" id="KW-1185">Reference proteome</keyword>
<evidence type="ECO:0000256" key="2">
    <source>
        <dbReference type="SAM" id="Phobius"/>
    </source>
</evidence>
<evidence type="ECO:0000259" key="3">
    <source>
        <dbReference type="Pfam" id="PF12802"/>
    </source>
</evidence>
<dbReference type="Gene3D" id="1.10.10.10">
    <property type="entry name" value="Winged helix-like DNA-binding domain superfamily/Winged helix DNA-binding domain"/>
    <property type="match status" value="1"/>
</dbReference>